<dbReference type="PANTHER" id="PTHR35797">
    <property type="entry name" value="PROTEASE-RELATED"/>
    <property type="match status" value="1"/>
</dbReference>
<feature type="transmembrane region" description="Helical" evidence="2">
    <location>
        <begin position="83"/>
        <end position="108"/>
    </location>
</feature>
<feature type="compositionally biased region" description="Basic and acidic residues" evidence="1">
    <location>
        <begin position="373"/>
        <end position="384"/>
    </location>
</feature>
<feature type="compositionally biased region" description="Low complexity" evidence="1">
    <location>
        <begin position="387"/>
        <end position="407"/>
    </location>
</feature>
<name>A0A916JUX3_9MICO</name>
<dbReference type="EMBL" id="CAJVAP010000007">
    <property type="protein sequence ID" value="CAG7604754.1"/>
    <property type="molecule type" value="Genomic_DNA"/>
</dbReference>
<keyword evidence="2" id="KW-0812">Transmembrane</keyword>
<comment type="caution">
    <text evidence="4">The sequence shown here is derived from an EMBL/GenBank/DDBJ whole genome shotgun (WGS) entry which is preliminary data.</text>
</comment>
<feature type="region of interest" description="Disordered" evidence="1">
    <location>
        <begin position="1"/>
        <end position="41"/>
    </location>
</feature>
<dbReference type="Proteomes" id="UP000693892">
    <property type="component" value="Unassembled WGS sequence"/>
</dbReference>
<dbReference type="AlphaFoldDB" id="A0A916JUX3"/>
<feature type="transmembrane region" description="Helical" evidence="2">
    <location>
        <begin position="263"/>
        <end position="281"/>
    </location>
</feature>
<gene>
    <name evidence="4" type="ORF">LEUCIP111803_00760</name>
</gene>
<protein>
    <recommendedName>
        <fullName evidence="3">CAAX prenyl protease 2/Lysostaphin resistance protein A-like domain-containing protein</fullName>
    </recommendedName>
</protein>
<feature type="transmembrane region" description="Helical" evidence="2">
    <location>
        <begin position="288"/>
        <end position="311"/>
    </location>
</feature>
<dbReference type="GO" id="GO:0080120">
    <property type="term" value="P:CAAX-box protein maturation"/>
    <property type="evidence" value="ECO:0007669"/>
    <property type="project" value="UniProtKB-ARBA"/>
</dbReference>
<evidence type="ECO:0000313" key="4">
    <source>
        <dbReference type="EMBL" id="CAG7604754.1"/>
    </source>
</evidence>
<evidence type="ECO:0000256" key="2">
    <source>
        <dbReference type="SAM" id="Phobius"/>
    </source>
</evidence>
<feature type="transmembrane region" description="Helical" evidence="2">
    <location>
        <begin position="129"/>
        <end position="157"/>
    </location>
</feature>
<dbReference type="PANTHER" id="PTHR35797:SF1">
    <property type="entry name" value="PROTEASE"/>
    <property type="match status" value="1"/>
</dbReference>
<keyword evidence="2" id="KW-0472">Membrane</keyword>
<feature type="domain" description="CAAX prenyl protease 2/Lysostaphin resistance protein A-like" evidence="3">
    <location>
        <begin position="200"/>
        <end position="300"/>
    </location>
</feature>
<feature type="region of interest" description="Disordered" evidence="1">
    <location>
        <begin position="349"/>
        <end position="417"/>
    </location>
</feature>
<sequence>MNERIDGNLSDQPDRGTGRTGRAGRTDRPERTAAPLSGGRPDRPDRVPWAAVIVYIVVAFGLAWLVAIPIWSSGGGEAPDLAAKIAVTGMAMMFTPTVAALAAMLVSRAPRGTRLRLLGLWPLRPAKRVVWFMVGAILAPIAVVVAVVFVSAALGLVRLDLVGFSGFREMLDAQLAGLDPAVAAAMPPIGLLVALQLLSIPFGALVNTVFALGEELGWRGWLLPALRPFGRWPALLITGVVWGLWHSPLILLGYNFGYTDWRGVALMVGGCVAWGVLFGWARLRSASVWPAAIGHGALNASAGLVVLLAAAGGEPDMGLVGPLGAVTWGVIAVIVAILALTGQFGPEPELAPARPARDPAPPVPGIVEPAVTDPEHTNPEHTDPELADPATPSPAGADPASADPGATRAPSDRTDRR</sequence>
<dbReference type="Pfam" id="PF02517">
    <property type="entry name" value="Rce1-like"/>
    <property type="match status" value="1"/>
</dbReference>
<keyword evidence="5" id="KW-1185">Reference proteome</keyword>
<dbReference type="InterPro" id="IPR003675">
    <property type="entry name" value="Rce1/LyrA-like_dom"/>
</dbReference>
<accession>A0A916JUX3</accession>
<feature type="compositionally biased region" description="Basic and acidic residues" evidence="1">
    <location>
        <begin position="1"/>
        <end position="17"/>
    </location>
</feature>
<feature type="transmembrane region" description="Helical" evidence="2">
    <location>
        <begin position="189"/>
        <end position="213"/>
    </location>
</feature>
<keyword evidence="2" id="KW-1133">Transmembrane helix</keyword>
<feature type="transmembrane region" description="Helical" evidence="2">
    <location>
        <begin position="234"/>
        <end position="257"/>
    </location>
</feature>
<feature type="transmembrane region" description="Helical" evidence="2">
    <location>
        <begin position="49"/>
        <end position="71"/>
    </location>
</feature>
<proteinExistence type="predicted"/>
<dbReference type="GO" id="GO:0004175">
    <property type="term" value="F:endopeptidase activity"/>
    <property type="evidence" value="ECO:0007669"/>
    <property type="project" value="UniProtKB-ARBA"/>
</dbReference>
<reference evidence="4" key="1">
    <citation type="submission" date="2021-06" db="EMBL/GenBank/DDBJ databases">
        <authorList>
            <person name="Criscuolo A."/>
        </authorList>
    </citation>
    <scope>NUCLEOTIDE SEQUENCE</scope>
    <source>
        <strain evidence="4">CIP111803</strain>
    </source>
</reference>
<dbReference type="InterPro" id="IPR042150">
    <property type="entry name" value="MmRce1-like"/>
</dbReference>
<evidence type="ECO:0000259" key="3">
    <source>
        <dbReference type="Pfam" id="PF02517"/>
    </source>
</evidence>
<organism evidence="4 5">
    <name type="scientific">Leucobacter soli</name>
    <dbReference type="NCBI Taxonomy" id="2812850"/>
    <lineage>
        <taxon>Bacteria</taxon>
        <taxon>Bacillati</taxon>
        <taxon>Actinomycetota</taxon>
        <taxon>Actinomycetes</taxon>
        <taxon>Micrococcales</taxon>
        <taxon>Microbacteriaceae</taxon>
        <taxon>Leucobacter</taxon>
    </lineage>
</organism>
<evidence type="ECO:0000256" key="1">
    <source>
        <dbReference type="SAM" id="MobiDB-lite"/>
    </source>
</evidence>
<feature type="transmembrane region" description="Helical" evidence="2">
    <location>
        <begin position="317"/>
        <end position="340"/>
    </location>
</feature>
<evidence type="ECO:0000313" key="5">
    <source>
        <dbReference type="Proteomes" id="UP000693892"/>
    </source>
</evidence>
<dbReference type="RefSeq" id="WP_218114391.1">
    <property type="nucleotide sequence ID" value="NZ_CAJVAP010000007.1"/>
</dbReference>